<organism evidence="1 2">
    <name type="scientific">Candidatus Dechloromonas phosphorivorans</name>
    <dbReference type="NCBI Taxonomy" id="2899244"/>
    <lineage>
        <taxon>Bacteria</taxon>
        <taxon>Pseudomonadati</taxon>
        <taxon>Pseudomonadota</taxon>
        <taxon>Betaproteobacteria</taxon>
        <taxon>Rhodocyclales</taxon>
        <taxon>Azonexaceae</taxon>
        <taxon>Dechloromonas</taxon>
    </lineage>
</organism>
<protein>
    <submittedName>
        <fullName evidence="1">Uncharacterized protein</fullName>
    </submittedName>
</protein>
<gene>
    <name evidence="1" type="ORF">IPN75_08470</name>
</gene>
<name>A0A9D7LNT9_9RHOO</name>
<reference evidence="1" key="1">
    <citation type="submission" date="2020-10" db="EMBL/GenBank/DDBJ databases">
        <title>Connecting structure to function with the recovery of over 1000 high-quality activated sludge metagenome-assembled genomes encoding full-length rRNA genes using long-read sequencing.</title>
        <authorList>
            <person name="Singleton C.M."/>
            <person name="Petriglieri F."/>
            <person name="Kristensen J.M."/>
            <person name="Kirkegaard R.H."/>
            <person name="Michaelsen T.Y."/>
            <person name="Andersen M.H."/>
            <person name="Karst S.M."/>
            <person name="Dueholm M.S."/>
            <person name="Nielsen P.H."/>
            <person name="Albertsen M."/>
        </authorList>
    </citation>
    <scope>NUCLEOTIDE SEQUENCE</scope>
    <source>
        <strain evidence="1">OdNE_18-Q3-R46-58_BAT3C.305</strain>
    </source>
</reference>
<dbReference type="EMBL" id="JADKBR010000007">
    <property type="protein sequence ID" value="MBK8890424.1"/>
    <property type="molecule type" value="Genomic_DNA"/>
</dbReference>
<evidence type="ECO:0000313" key="1">
    <source>
        <dbReference type="EMBL" id="MBK8890424.1"/>
    </source>
</evidence>
<sequence>MKDPQQDAGMLAVLIERLEGQRLPRALDLKEKVDQGGCLDDFDIAFLEEVFVDSQQIQPLMERHPEHQEIAAKMMGLYQDITERALANEQAGGKA</sequence>
<accession>A0A9D7LNT9</accession>
<comment type="caution">
    <text evidence="1">The sequence shown here is derived from an EMBL/GenBank/DDBJ whole genome shotgun (WGS) entry which is preliminary data.</text>
</comment>
<evidence type="ECO:0000313" key="2">
    <source>
        <dbReference type="Proteomes" id="UP000808146"/>
    </source>
</evidence>
<dbReference type="AlphaFoldDB" id="A0A9D7LNT9"/>
<proteinExistence type="predicted"/>
<dbReference type="Proteomes" id="UP000808146">
    <property type="component" value="Unassembled WGS sequence"/>
</dbReference>